<organism evidence="1">
    <name type="scientific">uncultured Citrobacter sp</name>
    <dbReference type="NCBI Taxonomy" id="200446"/>
    <lineage>
        <taxon>Bacteria</taxon>
        <taxon>Pseudomonadati</taxon>
        <taxon>Pseudomonadota</taxon>
        <taxon>Gammaproteobacteria</taxon>
        <taxon>Enterobacterales</taxon>
        <taxon>Enterobacteriaceae</taxon>
        <taxon>Citrobacter</taxon>
        <taxon>environmental samples</taxon>
    </lineage>
</organism>
<gene>
    <name evidence="2" type="ORF">KL86CIT2_540074</name>
    <name evidence="1" type="ORF">KM92CIT3_200441</name>
</gene>
<evidence type="ECO:0000313" key="2">
    <source>
        <dbReference type="EMBL" id="SBV67546.1"/>
    </source>
</evidence>
<dbReference type="AlphaFoldDB" id="A0A212I864"/>
<name>A0A212I864_9ENTR</name>
<dbReference type="EMBL" id="FLUA01000054">
    <property type="protein sequence ID" value="SBV67546.1"/>
    <property type="molecule type" value="Genomic_DNA"/>
</dbReference>
<accession>A0A212I864</accession>
<sequence length="69" mass="7444">MVIGLGKRLFLTIADVVHSLVIIQTVTNNEIMFSLHGVYVTTGKCGTFARVVAAFPTVDVKLSAEVMGY</sequence>
<evidence type="ECO:0000313" key="1">
    <source>
        <dbReference type="EMBL" id="SBV62992.1"/>
    </source>
</evidence>
<protein>
    <submittedName>
        <fullName evidence="1">Uncharacterized protein</fullName>
    </submittedName>
</protein>
<proteinExistence type="predicted"/>
<reference evidence="1" key="1">
    <citation type="submission" date="2016-04" db="EMBL/GenBank/DDBJ databases">
        <authorList>
            <person name="Evans L.H."/>
            <person name="Alamgir A."/>
            <person name="Owens N."/>
            <person name="Weber N.D."/>
            <person name="Virtaneva K."/>
            <person name="Barbian K."/>
            <person name="Babar A."/>
            <person name="Rosenke K."/>
        </authorList>
    </citation>
    <scope>NUCLEOTIDE SEQUENCE</scope>
    <source>
        <strain evidence="2">86-2</strain>
        <strain evidence="1">92-3</strain>
    </source>
</reference>
<dbReference type="EMBL" id="FLUB01000013">
    <property type="protein sequence ID" value="SBV62992.1"/>
    <property type="molecule type" value="Genomic_DNA"/>
</dbReference>